<accession>A0AA88QMX8</accession>
<gene>
    <name evidence="3" type="ORF">Q8A67_000128</name>
</gene>
<feature type="region of interest" description="Disordered" evidence="1">
    <location>
        <begin position="176"/>
        <end position="198"/>
    </location>
</feature>
<sequence length="198" mass="21314">MSRAVFRILMRLVAFPTTDDLEAVGAASCGCRVPQPASAVSHGPPWARRECSAGGSSPWLSLMLAMRSLGQVIATAVVQERCLWLSLAQTAAVDRVHFLDAPISQTGLFGDIAGNFAQQFSAVHTQTKTVCPQCQAHGPLGAQSLSVCRSAALRVHHQLRRPLPPLRRPLHHDVELAAPPPAPQVLATPRTSWQPLTR</sequence>
<organism evidence="3 4">
    <name type="scientific">Cirrhinus molitorella</name>
    <name type="common">mud carp</name>
    <dbReference type="NCBI Taxonomy" id="172907"/>
    <lineage>
        <taxon>Eukaryota</taxon>
        <taxon>Metazoa</taxon>
        <taxon>Chordata</taxon>
        <taxon>Craniata</taxon>
        <taxon>Vertebrata</taxon>
        <taxon>Euteleostomi</taxon>
        <taxon>Actinopterygii</taxon>
        <taxon>Neopterygii</taxon>
        <taxon>Teleostei</taxon>
        <taxon>Ostariophysi</taxon>
        <taxon>Cypriniformes</taxon>
        <taxon>Cyprinidae</taxon>
        <taxon>Labeoninae</taxon>
        <taxon>Labeonini</taxon>
        <taxon>Cirrhinus</taxon>
    </lineage>
</organism>
<dbReference type="AlphaFoldDB" id="A0AA88QMX8"/>
<comment type="caution">
    <text evidence="3">The sequence shown here is derived from an EMBL/GenBank/DDBJ whole genome shotgun (WGS) entry which is preliminary data.</text>
</comment>
<dbReference type="EMBL" id="JAUYZG010000001">
    <property type="protein sequence ID" value="KAK2915754.1"/>
    <property type="molecule type" value="Genomic_DNA"/>
</dbReference>
<reference evidence="3" key="1">
    <citation type="submission" date="2023-08" db="EMBL/GenBank/DDBJ databases">
        <title>Chromosome-level Genome Assembly of mud carp (Cirrhinus molitorella).</title>
        <authorList>
            <person name="Liu H."/>
        </authorList>
    </citation>
    <scope>NUCLEOTIDE SEQUENCE</scope>
    <source>
        <strain evidence="3">Prfri</strain>
        <tissue evidence="3">Muscle</tissue>
    </source>
</reference>
<feature type="compositionally biased region" description="Polar residues" evidence="1">
    <location>
        <begin position="189"/>
        <end position="198"/>
    </location>
</feature>
<feature type="chain" id="PRO_5041729311" evidence="2">
    <location>
        <begin position="21"/>
        <end position="198"/>
    </location>
</feature>
<evidence type="ECO:0000256" key="1">
    <source>
        <dbReference type="SAM" id="MobiDB-lite"/>
    </source>
</evidence>
<evidence type="ECO:0000313" key="4">
    <source>
        <dbReference type="Proteomes" id="UP001187343"/>
    </source>
</evidence>
<evidence type="ECO:0000256" key="2">
    <source>
        <dbReference type="SAM" id="SignalP"/>
    </source>
</evidence>
<evidence type="ECO:0000313" key="3">
    <source>
        <dbReference type="EMBL" id="KAK2915754.1"/>
    </source>
</evidence>
<feature type="signal peptide" evidence="2">
    <location>
        <begin position="1"/>
        <end position="20"/>
    </location>
</feature>
<proteinExistence type="predicted"/>
<keyword evidence="2" id="KW-0732">Signal</keyword>
<keyword evidence="4" id="KW-1185">Reference proteome</keyword>
<dbReference type="Proteomes" id="UP001187343">
    <property type="component" value="Unassembled WGS sequence"/>
</dbReference>
<name>A0AA88QMX8_9TELE</name>
<protein>
    <submittedName>
        <fullName evidence="3">Uncharacterized protein</fullName>
    </submittedName>
</protein>